<name>A0A1J4J957_9EUKA</name>
<keyword evidence="2" id="KW-1185">Reference proteome</keyword>
<evidence type="ECO:0000313" key="2">
    <source>
        <dbReference type="Proteomes" id="UP000179807"/>
    </source>
</evidence>
<dbReference type="RefSeq" id="XP_068348855.1">
    <property type="nucleotide sequence ID" value="XM_068495414.1"/>
</dbReference>
<protein>
    <submittedName>
        <fullName evidence="1">Uncharacterized protein</fullName>
    </submittedName>
</protein>
<proteinExistence type="predicted"/>
<dbReference type="EMBL" id="MLAK01001226">
    <property type="protein sequence ID" value="OHS95718.1"/>
    <property type="molecule type" value="Genomic_DNA"/>
</dbReference>
<organism evidence="1 2">
    <name type="scientific">Tritrichomonas foetus</name>
    <dbReference type="NCBI Taxonomy" id="1144522"/>
    <lineage>
        <taxon>Eukaryota</taxon>
        <taxon>Metamonada</taxon>
        <taxon>Parabasalia</taxon>
        <taxon>Tritrichomonadida</taxon>
        <taxon>Tritrichomonadidae</taxon>
        <taxon>Tritrichomonas</taxon>
    </lineage>
</organism>
<gene>
    <name evidence="1" type="ORF">TRFO_10361</name>
</gene>
<dbReference type="VEuPathDB" id="TrichDB:TRFO_10361"/>
<reference evidence="1" key="1">
    <citation type="submission" date="2016-10" db="EMBL/GenBank/DDBJ databases">
        <authorList>
            <person name="Benchimol M."/>
            <person name="Almeida L.G."/>
            <person name="Vasconcelos A.T."/>
            <person name="Perreira-Neves A."/>
            <person name="Rosa I.A."/>
            <person name="Tasca T."/>
            <person name="Bogo M.R."/>
            <person name="de Souza W."/>
        </authorList>
    </citation>
    <scope>NUCLEOTIDE SEQUENCE [LARGE SCALE GENOMIC DNA]</scope>
    <source>
        <strain evidence="1">K</strain>
    </source>
</reference>
<sequence>MISINLFIKNHDSAHPHKPVCAKVLKTQRVIILNQYVTEPVKFVHGGRILELFDIIESYGIENGDTIIGIPDDINRILDTAQKERVILQADTFFERINLRRRLKEKEETHLARLHDVAIIQRIRRNGKIVRRFALYLKQNEASNSNVNGTESHSKTVFDEINCHALEPSTQPLPVLW</sequence>
<evidence type="ECO:0000313" key="1">
    <source>
        <dbReference type="EMBL" id="OHS95718.1"/>
    </source>
</evidence>
<comment type="caution">
    <text evidence="1">The sequence shown here is derived from an EMBL/GenBank/DDBJ whole genome shotgun (WGS) entry which is preliminary data.</text>
</comment>
<dbReference type="Proteomes" id="UP000179807">
    <property type="component" value="Unassembled WGS sequence"/>
</dbReference>
<dbReference type="GeneID" id="94830118"/>
<accession>A0A1J4J957</accession>
<dbReference type="AlphaFoldDB" id="A0A1J4J957"/>